<sequence>MTVKKYTVGIETSRGYLRLRLPNEVAKGSQRYIHLGLPATVPNQRTAQEQAWQIEDDLKNGSFDWTFVKYKPKKNNSAIYIWDLTELWGKYCDFMRPQLAETTYEKDYKRKFSNHIEKFPWKNIRDSLKVRDYLLENFSVETAKRVLMHVSACCTWAVESKLIPVNPYLGLAQSIKKPRGICGDIEVFSQRERDLILEQIAGHDYHKHYLGFVQFLFYTGCRMGEAVALTWGHVASDFSYIHFQESYNSELKIRKITKSSTRKFPCNKTLKEFLEQLRPEHYQPTTPVFTSYKGGLINAQKFTRQVWKGCRQSNSKKYSGILGTLIKQGQINIYRSPSVIRHSVATWLLQGGLTVPQVAKLLGNSPNILLKHYANGSVDEVPDF</sequence>
<comment type="caution">
    <text evidence="5">The sequence shown here is derived from an EMBL/GenBank/DDBJ whole genome shotgun (WGS) entry which is preliminary data.</text>
</comment>
<dbReference type="Pfam" id="PF00589">
    <property type="entry name" value="Phage_integrase"/>
    <property type="match status" value="1"/>
</dbReference>
<evidence type="ECO:0000313" key="5">
    <source>
        <dbReference type="EMBL" id="PAX60073.1"/>
    </source>
</evidence>
<dbReference type="PANTHER" id="PTHR30349:SF41">
    <property type="entry name" value="INTEGRASE_RECOMBINASE PROTEIN MJ0367-RELATED"/>
    <property type="match status" value="1"/>
</dbReference>
<dbReference type="InterPro" id="IPR013762">
    <property type="entry name" value="Integrase-like_cat_sf"/>
</dbReference>
<feature type="domain" description="Tyr recombinase" evidence="4">
    <location>
        <begin position="183"/>
        <end position="384"/>
    </location>
</feature>
<accession>A0A2A2TNP8</accession>
<keyword evidence="2" id="KW-0238">DNA-binding</keyword>
<evidence type="ECO:0000313" key="6">
    <source>
        <dbReference type="Proteomes" id="UP000218238"/>
    </source>
</evidence>
<dbReference type="EMBL" id="NTFS01000023">
    <property type="protein sequence ID" value="PAX60073.1"/>
    <property type="molecule type" value="Genomic_DNA"/>
</dbReference>
<evidence type="ECO:0000256" key="3">
    <source>
        <dbReference type="ARBA" id="ARBA00023172"/>
    </source>
</evidence>
<dbReference type="InterPro" id="IPR011010">
    <property type="entry name" value="DNA_brk_join_enz"/>
</dbReference>
<protein>
    <submittedName>
        <fullName evidence="5">Site-specific integrase</fullName>
    </submittedName>
</protein>
<dbReference type="GO" id="GO:0015074">
    <property type="term" value="P:DNA integration"/>
    <property type="evidence" value="ECO:0007669"/>
    <property type="project" value="InterPro"/>
</dbReference>
<proteinExistence type="inferred from homology"/>
<dbReference type="GO" id="GO:0006310">
    <property type="term" value="P:DNA recombination"/>
    <property type="evidence" value="ECO:0007669"/>
    <property type="project" value="UniProtKB-KW"/>
</dbReference>
<dbReference type="GO" id="GO:0003677">
    <property type="term" value="F:DNA binding"/>
    <property type="evidence" value="ECO:0007669"/>
    <property type="project" value="UniProtKB-KW"/>
</dbReference>
<organism evidence="5 6">
    <name type="scientific">Brunnivagina elsteri CCALA 953</name>
    <dbReference type="NCBI Taxonomy" id="987040"/>
    <lineage>
        <taxon>Bacteria</taxon>
        <taxon>Bacillati</taxon>
        <taxon>Cyanobacteriota</taxon>
        <taxon>Cyanophyceae</taxon>
        <taxon>Nostocales</taxon>
        <taxon>Calotrichaceae</taxon>
        <taxon>Brunnivagina</taxon>
    </lineage>
</organism>
<dbReference type="InterPro" id="IPR022000">
    <property type="entry name" value="Min27-like_integrase_DNA_bind"/>
</dbReference>
<dbReference type="PANTHER" id="PTHR30349">
    <property type="entry name" value="PHAGE INTEGRASE-RELATED"/>
    <property type="match status" value="1"/>
</dbReference>
<reference evidence="5 6" key="1">
    <citation type="submission" date="2017-08" db="EMBL/GenBank/DDBJ databases">
        <title>Draft genome sequence of filamentous cyanobacterium Calothrix elsteri CCALA 953.</title>
        <authorList>
            <person name="Gagunashvili A.N."/>
            <person name="Elster J."/>
            <person name="Andresson O.S."/>
        </authorList>
    </citation>
    <scope>NUCLEOTIDE SEQUENCE [LARGE SCALE GENOMIC DNA]</scope>
    <source>
        <strain evidence="5 6">CCALA 953</strain>
    </source>
</reference>
<dbReference type="Gene3D" id="1.10.443.10">
    <property type="entry name" value="Intergrase catalytic core"/>
    <property type="match status" value="1"/>
</dbReference>
<gene>
    <name evidence="5" type="ORF">CK510_03625</name>
</gene>
<evidence type="ECO:0000259" key="4">
    <source>
        <dbReference type="PROSITE" id="PS51898"/>
    </source>
</evidence>
<dbReference type="AlphaFoldDB" id="A0A2A2TNP8"/>
<dbReference type="Pfam" id="PF12167">
    <property type="entry name" value="Arm-DNA-bind_2"/>
    <property type="match status" value="1"/>
</dbReference>
<dbReference type="PROSITE" id="PS51898">
    <property type="entry name" value="TYR_RECOMBINASE"/>
    <property type="match status" value="1"/>
</dbReference>
<evidence type="ECO:0000256" key="1">
    <source>
        <dbReference type="ARBA" id="ARBA00008857"/>
    </source>
</evidence>
<dbReference type="InterPro" id="IPR002104">
    <property type="entry name" value="Integrase_catalytic"/>
</dbReference>
<dbReference type="RefSeq" id="WP_095720393.1">
    <property type="nucleotide sequence ID" value="NZ_NTFS01000023.1"/>
</dbReference>
<dbReference type="OrthoDB" id="530235at2"/>
<keyword evidence="3" id="KW-0233">DNA recombination</keyword>
<dbReference type="Proteomes" id="UP000218238">
    <property type="component" value="Unassembled WGS sequence"/>
</dbReference>
<dbReference type="InterPro" id="IPR010998">
    <property type="entry name" value="Integrase_recombinase_N"/>
</dbReference>
<dbReference type="InterPro" id="IPR050090">
    <property type="entry name" value="Tyrosine_recombinase_XerCD"/>
</dbReference>
<comment type="similarity">
    <text evidence="1">Belongs to the 'phage' integrase family.</text>
</comment>
<keyword evidence="6" id="KW-1185">Reference proteome</keyword>
<evidence type="ECO:0000256" key="2">
    <source>
        <dbReference type="ARBA" id="ARBA00023125"/>
    </source>
</evidence>
<dbReference type="Gene3D" id="1.10.150.130">
    <property type="match status" value="1"/>
</dbReference>
<name>A0A2A2TNP8_9CYAN</name>
<dbReference type="SUPFAM" id="SSF56349">
    <property type="entry name" value="DNA breaking-rejoining enzymes"/>
    <property type="match status" value="1"/>
</dbReference>